<dbReference type="AlphaFoldDB" id="A0A2N5ITK3"/>
<dbReference type="InterPro" id="IPR055384">
    <property type="entry name" value="DUF7604"/>
</dbReference>
<feature type="domain" description="VWFA" evidence="3">
    <location>
        <begin position="130"/>
        <end position="352"/>
    </location>
</feature>
<protein>
    <submittedName>
        <fullName evidence="4">Prespore-cell-inducing factor</fullName>
    </submittedName>
    <submittedName>
        <fullName evidence="5">VWA domain-containing protein</fullName>
    </submittedName>
</protein>
<accession>A0A2N5ITK3</accession>
<dbReference type="InterPro" id="IPR036465">
    <property type="entry name" value="vWFA_dom_sf"/>
</dbReference>
<dbReference type="Pfam" id="PF13519">
    <property type="entry name" value="VWA_2"/>
    <property type="match status" value="1"/>
</dbReference>
<dbReference type="InterPro" id="IPR045826">
    <property type="entry name" value="SpaA_PFL_dom_2"/>
</dbReference>
<reference evidence="4 6" key="1">
    <citation type="submission" date="2017-07" db="EMBL/GenBank/DDBJ databases">
        <title>Bifidobacterium novel species.</title>
        <authorList>
            <person name="Lugli G.A."/>
            <person name="Milani C."/>
            <person name="Duranti S."/>
            <person name="Mangifesta M."/>
        </authorList>
    </citation>
    <scope>NUCLEOTIDE SEQUENCE [LARGE SCALE GENOMIC DNA]</scope>
    <source>
        <strain evidence="4 6">45</strain>
    </source>
</reference>
<dbReference type="Proteomes" id="UP000663067">
    <property type="component" value="Chromosome"/>
</dbReference>
<evidence type="ECO:0000313" key="4">
    <source>
        <dbReference type="EMBL" id="PLS25280.1"/>
    </source>
</evidence>
<dbReference type="CDD" id="cd00198">
    <property type="entry name" value="vWFA"/>
    <property type="match status" value="1"/>
</dbReference>
<keyword evidence="2" id="KW-0472">Membrane</keyword>
<dbReference type="InterPro" id="IPR051266">
    <property type="entry name" value="CLCR"/>
</dbReference>
<evidence type="ECO:0000259" key="3">
    <source>
        <dbReference type="PROSITE" id="PS50234"/>
    </source>
</evidence>
<evidence type="ECO:0000313" key="7">
    <source>
        <dbReference type="Proteomes" id="UP000663067"/>
    </source>
</evidence>
<evidence type="ECO:0000313" key="5">
    <source>
        <dbReference type="EMBL" id="QSY58158.1"/>
    </source>
</evidence>
<dbReference type="PANTHER" id="PTHR10579">
    <property type="entry name" value="CALCIUM-ACTIVATED CHLORIDE CHANNEL REGULATOR"/>
    <property type="match status" value="1"/>
</dbReference>
<organism evidence="4 6">
    <name type="scientific">Bifidobacterium imperatoris</name>
    <dbReference type="NCBI Taxonomy" id="2020965"/>
    <lineage>
        <taxon>Bacteria</taxon>
        <taxon>Bacillati</taxon>
        <taxon>Actinomycetota</taxon>
        <taxon>Actinomycetes</taxon>
        <taxon>Bifidobacteriales</taxon>
        <taxon>Bifidobacteriaceae</taxon>
        <taxon>Bifidobacterium</taxon>
    </lineage>
</organism>
<dbReference type="Pfam" id="PF24558">
    <property type="entry name" value="DUF7604"/>
    <property type="match status" value="1"/>
</dbReference>
<feature type="transmembrane region" description="Helical" evidence="2">
    <location>
        <begin position="777"/>
        <end position="798"/>
    </location>
</feature>
<dbReference type="Gene3D" id="2.60.40.10">
    <property type="entry name" value="Immunoglobulins"/>
    <property type="match status" value="1"/>
</dbReference>
<dbReference type="EMBL" id="NMWV01000008">
    <property type="protein sequence ID" value="PLS25280.1"/>
    <property type="molecule type" value="Genomic_DNA"/>
</dbReference>
<keyword evidence="2" id="KW-1133">Transmembrane helix</keyword>
<feature type="region of interest" description="Disordered" evidence="1">
    <location>
        <begin position="50"/>
        <end position="90"/>
    </location>
</feature>
<dbReference type="SMART" id="SM00327">
    <property type="entry name" value="VWA"/>
    <property type="match status" value="1"/>
</dbReference>
<dbReference type="PANTHER" id="PTHR10579:SF43">
    <property type="entry name" value="ZINC FINGER (C3HC4-TYPE RING FINGER) FAMILY PROTEIN"/>
    <property type="match status" value="1"/>
</dbReference>
<dbReference type="GO" id="GO:0005975">
    <property type="term" value="P:carbohydrate metabolic process"/>
    <property type="evidence" value="ECO:0007669"/>
    <property type="project" value="UniProtKB-ARBA"/>
</dbReference>
<evidence type="ECO:0000256" key="1">
    <source>
        <dbReference type="SAM" id="MobiDB-lite"/>
    </source>
</evidence>
<evidence type="ECO:0000313" key="6">
    <source>
        <dbReference type="Proteomes" id="UP000234855"/>
    </source>
</evidence>
<dbReference type="Proteomes" id="UP000234855">
    <property type="component" value="Unassembled WGS sequence"/>
</dbReference>
<dbReference type="SUPFAM" id="SSF53300">
    <property type="entry name" value="vWA-like"/>
    <property type="match status" value="1"/>
</dbReference>
<feature type="compositionally biased region" description="Low complexity" evidence="1">
    <location>
        <begin position="68"/>
        <end position="77"/>
    </location>
</feature>
<dbReference type="InterPro" id="IPR002035">
    <property type="entry name" value="VWF_A"/>
</dbReference>
<proteinExistence type="predicted"/>
<dbReference type="Pfam" id="PF17802">
    <property type="entry name" value="SpaA"/>
    <property type="match status" value="1"/>
</dbReference>
<reference evidence="5 7" key="2">
    <citation type="submission" date="2021-03" db="EMBL/GenBank/DDBJ databases">
        <title>Genome sequencing of Bifidobacterium imperatoris JCM 32708.</title>
        <authorList>
            <person name="Kim J."/>
        </authorList>
    </citation>
    <scope>NUCLEOTIDE SEQUENCE [LARGE SCALE GENOMIC DNA]</scope>
    <source>
        <strain evidence="5 7">JCM 32708</strain>
    </source>
</reference>
<keyword evidence="2" id="KW-0812">Transmembrane</keyword>
<dbReference type="InterPro" id="IPR013783">
    <property type="entry name" value="Ig-like_fold"/>
</dbReference>
<name>A0A2N5ITK3_9BIFI</name>
<keyword evidence="7" id="KW-1185">Reference proteome</keyword>
<dbReference type="Pfam" id="PF19403">
    <property type="entry name" value="SpaA_2"/>
    <property type="match status" value="1"/>
</dbReference>
<dbReference type="Gene3D" id="3.40.50.410">
    <property type="entry name" value="von Willebrand factor, type A domain"/>
    <property type="match status" value="1"/>
</dbReference>
<evidence type="ECO:0000256" key="2">
    <source>
        <dbReference type="SAM" id="Phobius"/>
    </source>
</evidence>
<sequence length="804" mass="85079">MKRMRDWFAAVGDVAGKSGKRIMAIIAAVAMLGGVAGVSATAMADQSASASDAQAQQSEEASSDAKAKAQATAEASTLQPESVEADSATDLGAPAHRKYIKYNNDGTYWLSLDVTGASRASTEEKRQPADVVLVMDSSGSMSTQECLEEDWFGNCTQYGDSRWTVATSAAKTLAQKLLTAENAALPADQQVQMSVIDFDTDSRIMTLGRGQWTTSAQAVSSSFSRMDASRDNGGGTNWEAALRNANSLNTARAGAKKYIVFVSDGEPTYRLNSTGNGHAGSGSDDNGGYNFNAAVAEANRRNGATLYAVSTGAEANTKMQEFAQTINPAGTFFDGTDANKLSQAFDTIIEQIKTDSTYQDVLIKDTLSGYAVSTDQTGGTGYLLSASARDADGNDVSKTDPAATKMHAVYNQQTQQLSLNFDEGTKLSPSVTYTVSIMLKPSDAAYQYFIENSGQYPNTGDQGTDAEGNNTSSGKPGFYSNADNADGTTQANVYYKVVTNVNGQETVGEQQSSAYDRPVIQVNVPSITLTKGIDNTYAGKLGATPSDWKLSALKNNGTYGVEATNPSGETTTEGNVTKQSVAKTLVAPGTYTLGETPDTSTNYRYFSGYTAGEWSCVDASGNKVNVSKDNTVNLAQGVDLTCTVINTAKPGAIQWQKVNASKQNQLLSGSEWTLTGKTDTAFTKHVVDDGENDAAADNAGTIKVSGLKWGDYSLKETVAPRGYQLSDKTYDVSVVPANDSSDDAEFTVSAGNDGKITNTYIEVSQLPLTGGRSARDWMVYGGGMGVLALLAAASYTIWRKRQLI</sequence>
<dbReference type="PROSITE" id="PS50234">
    <property type="entry name" value="VWFA"/>
    <property type="match status" value="1"/>
</dbReference>
<dbReference type="EMBL" id="CP071591">
    <property type="protein sequence ID" value="QSY58158.1"/>
    <property type="molecule type" value="Genomic_DNA"/>
</dbReference>
<gene>
    <name evidence="5" type="ORF">BLI708_02225</name>
    <name evidence="4" type="ORF">Tam1G_0690</name>
</gene>
<feature type="compositionally biased region" description="Low complexity" evidence="1">
    <location>
        <begin position="50"/>
        <end position="60"/>
    </location>
</feature>
<dbReference type="InterPro" id="IPR041033">
    <property type="entry name" value="SpaA_PFL_dom_1"/>
</dbReference>
<dbReference type="RefSeq" id="WP_101625475.1">
    <property type="nucleotide sequence ID" value="NZ_CP071591.1"/>
</dbReference>